<dbReference type="AlphaFoldDB" id="A0A6M3JWP4"/>
<dbReference type="Gene3D" id="1.10.1220.10">
    <property type="entry name" value="Met repressor-like"/>
    <property type="match status" value="1"/>
</dbReference>
<evidence type="ECO:0000313" key="2">
    <source>
        <dbReference type="EMBL" id="QJA74433.1"/>
    </source>
</evidence>
<sequence>MEYKRILIRITQDVYEQVKAKAKELGLGVSTYIQMIINKDSKEK</sequence>
<accession>A0A6M3JWP4</accession>
<dbReference type="InterPro" id="IPR010985">
    <property type="entry name" value="Ribbon_hlx_hlx"/>
</dbReference>
<gene>
    <name evidence="2" type="ORF">MM415A02008_0002</name>
    <name evidence="1" type="ORF">MM415B00381_0050</name>
</gene>
<dbReference type="SUPFAM" id="SSF47598">
    <property type="entry name" value="Ribbon-helix-helix"/>
    <property type="match status" value="1"/>
</dbReference>
<dbReference type="InterPro" id="IPR013321">
    <property type="entry name" value="Arc_rbn_hlx_hlx"/>
</dbReference>
<dbReference type="EMBL" id="MT142098">
    <property type="protein sequence ID" value="QJA74433.1"/>
    <property type="molecule type" value="Genomic_DNA"/>
</dbReference>
<proteinExistence type="predicted"/>
<protein>
    <submittedName>
        <fullName evidence="2">Uncharacterized protein</fullName>
    </submittedName>
</protein>
<organism evidence="2">
    <name type="scientific">viral metagenome</name>
    <dbReference type="NCBI Taxonomy" id="1070528"/>
    <lineage>
        <taxon>unclassified sequences</taxon>
        <taxon>metagenomes</taxon>
        <taxon>organismal metagenomes</taxon>
    </lineage>
</organism>
<dbReference type="EMBL" id="MT141543">
    <property type="protein sequence ID" value="QJA65737.1"/>
    <property type="molecule type" value="Genomic_DNA"/>
</dbReference>
<dbReference type="GO" id="GO:0006355">
    <property type="term" value="P:regulation of DNA-templated transcription"/>
    <property type="evidence" value="ECO:0007669"/>
    <property type="project" value="InterPro"/>
</dbReference>
<reference evidence="2" key="1">
    <citation type="submission" date="2020-03" db="EMBL/GenBank/DDBJ databases">
        <title>The deep terrestrial virosphere.</title>
        <authorList>
            <person name="Holmfeldt K."/>
            <person name="Nilsson E."/>
            <person name="Simone D."/>
            <person name="Lopez-Fernandez M."/>
            <person name="Wu X."/>
            <person name="de Brujin I."/>
            <person name="Lundin D."/>
            <person name="Andersson A."/>
            <person name="Bertilsson S."/>
            <person name="Dopson M."/>
        </authorList>
    </citation>
    <scope>NUCLEOTIDE SEQUENCE</scope>
    <source>
        <strain evidence="2">MM415A02008</strain>
        <strain evidence="1">MM415B00381</strain>
    </source>
</reference>
<evidence type="ECO:0000313" key="1">
    <source>
        <dbReference type="EMBL" id="QJA65737.1"/>
    </source>
</evidence>
<name>A0A6M3JWP4_9ZZZZ</name>